<dbReference type="AlphaFoldDB" id="A0A561CMY9"/>
<name>A0A561CMY9_9BACI</name>
<gene>
    <name evidence="3" type="ORF">FB550_12020</name>
</gene>
<dbReference type="InterPro" id="IPR000836">
    <property type="entry name" value="PRTase_dom"/>
</dbReference>
<dbReference type="InterPro" id="IPR029057">
    <property type="entry name" value="PRTase-like"/>
</dbReference>
<proteinExistence type="predicted"/>
<evidence type="ECO:0000313" key="4">
    <source>
        <dbReference type="Proteomes" id="UP000319671"/>
    </source>
</evidence>
<dbReference type="InterPro" id="IPR056920">
    <property type="entry name" value="PRTase-CE"/>
</dbReference>
<dbReference type="Gene3D" id="3.40.50.2020">
    <property type="match status" value="1"/>
</dbReference>
<evidence type="ECO:0000313" key="3">
    <source>
        <dbReference type="EMBL" id="TWD92208.1"/>
    </source>
</evidence>
<organism evidence="3 4">
    <name type="scientific">Neobacillus bataviensis</name>
    <dbReference type="NCBI Taxonomy" id="220685"/>
    <lineage>
        <taxon>Bacteria</taxon>
        <taxon>Bacillati</taxon>
        <taxon>Bacillota</taxon>
        <taxon>Bacilli</taxon>
        <taxon>Bacillales</taxon>
        <taxon>Bacillaceae</taxon>
        <taxon>Neobacillus</taxon>
    </lineage>
</organism>
<evidence type="ECO:0000256" key="1">
    <source>
        <dbReference type="SAM" id="Coils"/>
    </source>
</evidence>
<comment type="caution">
    <text evidence="3">The sequence shown here is derived from an EMBL/GenBank/DDBJ whole genome shotgun (WGS) entry which is preliminary data.</text>
</comment>
<keyword evidence="1" id="KW-0175">Coiled coil</keyword>
<dbReference type="Pfam" id="PF24390">
    <property type="entry name" value="PRTase-CE"/>
    <property type="match status" value="1"/>
</dbReference>
<accession>A0A561CMY9</accession>
<feature type="coiled-coil region" evidence="1">
    <location>
        <begin position="311"/>
        <end position="338"/>
    </location>
</feature>
<dbReference type="Proteomes" id="UP000319671">
    <property type="component" value="Unassembled WGS sequence"/>
</dbReference>
<dbReference type="CDD" id="cd06223">
    <property type="entry name" value="PRTases_typeI"/>
    <property type="match status" value="1"/>
</dbReference>
<dbReference type="RefSeq" id="WP_144568042.1">
    <property type="nucleotide sequence ID" value="NZ_VIVN01000020.1"/>
</dbReference>
<evidence type="ECO:0000259" key="2">
    <source>
        <dbReference type="Pfam" id="PF24390"/>
    </source>
</evidence>
<keyword evidence="4" id="KW-1185">Reference proteome</keyword>
<dbReference type="EMBL" id="VIVN01000020">
    <property type="protein sequence ID" value="TWD92208.1"/>
    <property type="molecule type" value="Genomic_DNA"/>
</dbReference>
<sequence length="341" mass="40284">MVVTLGKKVSEQDIEKAIKAFRVFNNLHEAIGVYDSNFMNIEDKVNRWINQFNVEDQSLFLYLFTNLRYFDTLNIKEWYRKAYEEYKLIESDYMNSIYMPIGSFGGIMNGAIHMLHEFDSVKLGISRKRIAQEPSLFNNSFKTNDAKNLVLLDDIIGTGDTLMDFIIRCSTDPNTCKLFHNKKIYIFSMVMSKEARSRILRDLGYLGYESNIISKCIIDKSLDIEISFANEEDREKAKQIVRSYEKKVASDPLYIMGYKKSQALISFYFNTPNNTFSTFWESCEEKPWYSVFPRREDPVQFEIEEQENVILKNIREERVRVKRLAKELEEEKRAEMRRRGI</sequence>
<protein>
    <recommendedName>
        <fullName evidence="2">PRTase-CE domain-containing protein</fullName>
    </recommendedName>
</protein>
<feature type="domain" description="PRTase-CE" evidence="2">
    <location>
        <begin position="45"/>
        <end position="294"/>
    </location>
</feature>
<reference evidence="3 4" key="1">
    <citation type="submission" date="2019-06" db="EMBL/GenBank/DDBJ databases">
        <title>Sorghum-associated microbial communities from plants grown in Nebraska, USA.</title>
        <authorList>
            <person name="Schachtman D."/>
        </authorList>
    </citation>
    <scope>NUCLEOTIDE SEQUENCE [LARGE SCALE GENOMIC DNA]</scope>
    <source>
        <strain evidence="3 4">2482</strain>
    </source>
</reference>